<feature type="region of interest" description="Disordered" evidence="1">
    <location>
        <begin position="745"/>
        <end position="767"/>
    </location>
</feature>
<sequence length="767" mass="84290">MSSISSELAAVLATVRRPGDFFASGTIELLAPQLEVVGVGQIALPLLPAQAKQLVAAAERAPFGRGEQTLVDTAVRRTWQIGPDQVRIQGRGWARTLSAILVRVCDGLGVAEPVQAEFYKLLLYDEGSFFASHRDTEKAPGMFATLVVVLPSTSTGGELLVRHKDREVRLDLHGPDPSEVAFAAFYADCVHEVLPITSGFRLALIYNLLRPGPGRLPEPPSYANQQARLAALLQAWGADLSRSTTDEPEKLIFPLEHAYTSAELGFGALKGADAAAAGVLMAAAQAADCDLHLALISVQESGSAEYTGYTSSYRRWSEPDEDEFEEVEVLDRSIALSAWRWPDGQPSVLGEIPVGDDELCPPDALDDLEPDEEHFHEATGNEGSSFERTYRRAALVLWPRKRFFAVLCQAGLTVTLPYLADLAERWSSSREDHTSVLWREAHELSGHMISSWHGQARYPSREKAPTHATQMLILLIQLRDKIHLEAFLTTIAAGNGSYSEGDNDAIVQATDLLSPRRAAALIRQIIAGNAATSLTACGNLLARLVAAEGHGREGHLRGAATALVEALPGDPQHAPTQGPWWQDRSVKPRLVIDLLEALCRIDPRLAQRAADYMLTWPQTYNLDTVLVPAMRELAGSRIAREPAVQRLRDACLAHLRTRIAEPLAPPNDWSRASVLPCRCRHCAELGRFLADPERQAWAFKAVEADRSHVEQTIQRAHCDVDLTTDRRGRPYTLVCTKNQASYDRRAKQRRKDLEDVNHLDGGGISRN</sequence>
<feature type="domain" description="Prolyl 4-hydroxylase alpha subunit Fe(2+) 2OG dioxygenase" evidence="2">
    <location>
        <begin position="120"/>
        <end position="206"/>
    </location>
</feature>
<dbReference type="OrthoDB" id="9782970at2"/>
<dbReference type="Pfam" id="PF13640">
    <property type="entry name" value="2OG-FeII_Oxy_3"/>
    <property type="match status" value="1"/>
</dbReference>
<dbReference type="EMBL" id="VOSK01000101">
    <property type="protein sequence ID" value="MPR27676.1"/>
    <property type="molecule type" value="Genomic_DNA"/>
</dbReference>
<protein>
    <submittedName>
        <fullName evidence="3">2OG-Fe(II) oxygenase</fullName>
    </submittedName>
</protein>
<dbReference type="AlphaFoldDB" id="A0A5N7MUF5"/>
<evidence type="ECO:0000313" key="3">
    <source>
        <dbReference type="EMBL" id="MPR27676.1"/>
    </source>
</evidence>
<evidence type="ECO:0000256" key="1">
    <source>
        <dbReference type="SAM" id="MobiDB-lite"/>
    </source>
</evidence>
<proteinExistence type="predicted"/>
<evidence type="ECO:0000259" key="2">
    <source>
        <dbReference type="Pfam" id="PF13640"/>
    </source>
</evidence>
<gene>
    <name evidence="3" type="ORF">FS320_21505</name>
</gene>
<dbReference type="InterPro" id="IPR044862">
    <property type="entry name" value="Pro_4_hyd_alph_FE2OG_OXY"/>
</dbReference>
<dbReference type="RefSeq" id="WP_152713993.1">
    <property type="nucleotide sequence ID" value="NZ_VOSJ01000101.1"/>
</dbReference>
<keyword evidence="4" id="KW-1185">Reference proteome</keyword>
<evidence type="ECO:0000313" key="4">
    <source>
        <dbReference type="Proteomes" id="UP000403266"/>
    </source>
</evidence>
<reference evidence="3 4" key="1">
    <citation type="journal article" date="2019" name="Syst. Appl. Microbiol.">
        <title>Microvirga tunisiensis sp. nov., a root nodule symbiotic bacterium isolated from Lupinus micranthus and L. luteus grown in Northern Tunisia.</title>
        <authorList>
            <person name="Msaddak A."/>
            <person name="Rejili M."/>
            <person name="Duran D."/>
            <person name="Mars M."/>
            <person name="Palacios J.M."/>
            <person name="Ruiz-Argueso T."/>
            <person name="Rey L."/>
            <person name="Imperial J."/>
        </authorList>
    </citation>
    <scope>NUCLEOTIDE SEQUENCE [LARGE SCALE GENOMIC DNA]</scope>
    <source>
        <strain evidence="3 4">Lmie10</strain>
    </source>
</reference>
<dbReference type="Gene3D" id="2.60.120.620">
    <property type="entry name" value="q2cbj1_9rhob like domain"/>
    <property type="match status" value="1"/>
</dbReference>
<dbReference type="PANTHER" id="PTHR33099">
    <property type="entry name" value="FE2OG DIOXYGENASE DOMAIN-CONTAINING PROTEIN"/>
    <property type="match status" value="1"/>
</dbReference>
<dbReference type="PANTHER" id="PTHR33099:SF7">
    <property type="entry name" value="MYND-TYPE DOMAIN-CONTAINING PROTEIN"/>
    <property type="match status" value="1"/>
</dbReference>
<organism evidence="3 4">
    <name type="scientific">Microvirga tunisiensis</name>
    <dbReference type="NCBI Taxonomy" id="2108360"/>
    <lineage>
        <taxon>Bacteria</taxon>
        <taxon>Pseudomonadati</taxon>
        <taxon>Pseudomonadota</taxon>
        <taxon>Alphaproteobacteria</taxon>
        <taxon>Hyphomicrobiales</taxon>
        <taxon>Methylobacteriaceae</taxon>
        <taxon>Microvirga</taxon>
    </lineage>
</organism>
<dbReference type="Proteomes" id="UP000403266">
    <property type="component" value="Unassembled WGS sequence"/>
</dbReference>
<name>A0A5N7MUF5_9HYPH</name>
<comment type="caution">
    <text evidence="3">The sequence shown here is derived from an EMBL/GenBank/DDBJ whole genome shotgun (WGS) entry which is preliminary data.</text>
</comment>
<accession>A0A5N7MUF5</accession>